<feature type="domain" description="Polycystin cation channel PKD1/PKD2" evidence="8">
    <location>
        <begin position="140"/>
        <end position="362"/>
    </location>
</feature>
<comment type="similarity">
    <text evidence="2">Belongs to the polycystin family.</text>
</comment>
<dbReference type="OrthoDB" id="444119at2759"/>
<gene>
    <name evidence="11" type="primary">LOC106163486</name>
</gene>
<feature type="transmembrane region" description="Helical" evidence="7">
    <location>
        <begin position="233"/>
        <end position="253"/>
    </location>
</feature>
<keyword evidence="10" id="KW-1185">Reference proteome</keyword>
<keyword evidence="3 7" id="KW-0812">Transmembrane</keyword>
<evidence type="ECO:0000313" key="10">
    <source>
        <dbReference type="Proteomes" id="UP000085678"/>
    </source>
</evidence>
<dbReference type="PRINTS" id="PR01433">
    <property type="entry name" value="POLYCYSTIN2"/>
</dbReference>
<dbReference type="InterPro" id="IPR013122">
    <property type="entry name" value="PKD1_2_channel"/>
</dbReference>
<proteinExistence type="inferred from homology"/>
<reference evidence="11" key="1">
    <citation type="submission" date="2025-08" db="UniProtKB">
        <authorList>
            <consortium name="RefSeq"/>
        </authorList>
    </citation>
    <scope>IDENTIFICATION</scope>
    <source>
        <tissue evidence="11">Gonads</tissue>
    </source>
</reference>
<dbReference type="FunFam" id="1.10.287.70:FF:000086">
    <property type="entry name" value="Polycystic kidney disease 2"/>
    <property type="match status" value="1"/>
</dbReference>
<dbReference type="InterPro" id="IPR051223">
    <property type="entry name" value="Polycystin"/>
</dbReference>
<evidence type="ECO:0000256" key="2">
    <source>
        <dbReference type="ARBA" id="ARBA00007200"/>
    </source>
</evidence>
<dbReference type="GO" id="GO:0005509">
    <property type="term" value="F:calcium ion binding"/>
    <property type="evidence" value="ECO:0007669"/>
    <property type="project" value="InterPro"/>
</dbReference>
<evidence type="ECO:0000256" key="5">
    <source>
        <dbReference type="ARBA" id="ARBA00023136"/>
    </source>
</evidence>
<dbReference type="InterPro" id="IPR003915">
    <property type="entry name" value="PKD_2"/>
</dbReference>
<name>A0A1S3IFB0_LINAN</name>
<feature type="transmembrane region" description="Helical" evidence="7">
    <location>
        <begin position="177"/>
        <end position="202"/>
    </location>
</feature>
<dbReference type="Proteomes" id="UP000085678">
    <property type="component" value="Unplaced"/>
</dbReference>
<evidence type="ECO:0000256" key="7">
    <source>
        <dbReference type="SAM" id="Phobius"/>
    </source>
</evidence>
<evidence type="ECO:0000259" key="9">
    <source>
        <dbReference type="Pfam" id="PF20519"/>
    </source>
</evidence>
<keyword evidence="5 7" id="KW-0472">Membrane</keyword>
<evidence type="ECO:0000256" key="6">
    <source>
        <dbReference type="ARBA" id="ARBA00023180"/>
    </source>
</evidence>
<accession>A0A1S3IFB0</accession>
<dbReference type="GeneID" id="106163486"/>
<evidence type="ECO:0000313" key="11">
    <source>
        <dbReference type="RefSeq" id="XP_013396541.2"/>
    </source>
</evidence>
<dbReference type="Pfam" id="PF08016">
    <property type="entry name" value="PKD_channel"/>
    <property type="match status" value="1"/>
</dbReference>
<dbReference type="Gene3D" id="1.10.287.70">
    <property type="match status" value="1"/>
</dbReference>
<keyword evidence="6" id="KW-0325">Glycoprotein</keyword>
<dbReference type="GO" id="GO:0050982">
    <property type="term" value="P:detection of mechanical stimulus"/>
    <property type="evidence" value="ECO:0007669"/>
    <property type="project" value="TreeGrafter"/>
</dbReference>
<protein>
    <submittedName>
        <fullName evidence="11">Polycystic kidney disease 2-like 1 protein</fullName>
    </submittedName>
</protein>
<feature type="transmembrane region" description="Helical" evidence="7">
    <location>
        <begin position="144"/>
        <end position="165"/>
    </location>
</feature>
<organism evidence="10 11">
    <name type="scientific">Lingula anatina</name>
    <name type="common">Brachiopod</name>
    <name type="synonym">Lingula unguis</name>
    <dbReference type="NCBI Taxonomy" id="7574"/>
    <lineage>
        <taxon>Eukaryota</taxon>
        <taxon>Metazoa</taxon>
        <taxon>Spiralia</taxon>
        <taxon>Lophotrochozoa</taxon>
        <taxon>Brachiopoda</taxon>
        <taxon>Linguliformea</taxon>
        <taxon>Lingulata</taxon>
        <taxon>Lingulida</taxon>
        <taxon>Linguloidea</taxon>
        <taxon>Lingulidae</taxon>
        <taxon>Lingula</taxon>
    </lineage>
</organism>
<evidence type="ECO:0000256" key="1">
    <source>
        <dbReference type="ARBA" id="ARBA00004141"/>
    </source>
</evidence>
<dbReference type="InParanoid" id="A0A1S3IFB0"/>
<dbReference type="PANTHER" id="PTHR10877:SF194">
    <property type="entry name" value="LOCATION OF VULVA DEFECTIVE 1"/>
    <property type="match status" value="1"/>
</dbReference>
<feature type="domain" description="Polycystin" evidence="9">
    <location>
        <begin position="5"/>
        <end position="137"/>
    </location>
</feature>
<dbReference type="GO" id="GO:0005262">
    <property type="term" value="F:calcium channel activity"/>
    <property type="evidence" value="ECO:0007669"/>
    <property type="project" value="TreeGrafter"/>
</dbReference>
<dbReference type="RefSeq" id="XP_013396541.2">
    <property type="nucleotide sequence ID" value="XM_013541087.2"/>
</dbReference>
<dbReference type="InterPro" id="IPR046791">
    <property type="entry name" value="Polycystin_dom"/>
</dbReference>
<dbReference type="KEGG" id="lak:106163486"/>
<feature type="transmembrane region" description="Helical" evidence="7">
    <location>
        <begin position="273"/>
        <end position="295"/>
    </location>
</feature>
<dbReference type="STRING" id="7574.A0A1S3IFB0"/>
<feature type="transmembrane region" description="Helical" evidence="7">
    <location>
        <begin position="335"/>
        <end position="360"/>
    </location>
</feature>
<dbReference type="Pfam" id="PF20519">
    <property type="entry name" value="Polycystin_dom"/>
    <property type="match status" value="1"/>
</dbReference>
<sequence length="462" mass="52804">MAPYVTACRAPYNYLDEDQAAYGEGWRALNNSADSNSPNAWGFQSAIDLASYPFMGDKTWYGGGGYVADLGSSEATARTTIERLFQERWVDLFTRAVFVEFVLYNANKNVFIVSQIVIEFLETGGAFPNPRFHVFRLDRYVGPFMYVIMAAEILTACFTLYFLVLEFKKLRNERCQYFTGFWNVVEAILVSLILVTVVIFVYKLVSATLLMDEIRENPDTFHNMQYAVLWDELYSFLLGFIVFLANLKFLKLLRFNKRTSMLADVLRETAKPLAYFMAMFCIVFMGFVSCAYLLFSSKLLNYMNVVSVAETLLVMVLNKFDYSAVAEADGTLGPIFFLCYVVMVSFILINMFLSIIMEAFTMVRQDLDRQSNDYEIVQFMVQRLKAFIGVGGERANQNTVNSVYYEEVAGSGYRSENAEELNQKLESLLGHLTGIFYTDTQSKEVLKTGPEKKKKKQLFSSD</sequence>
<evidence type="ECO:0000259" key="8">
    <source>
        <dbReference type="Pfam" id="PF08016"/>
    </source>
</evidence>
<comment type="subcellular location">
    <subcellularLocation>
        <location evidence="1">Membrane</location>
        <topology evidence="1">Multi-pass membrane protein</topology>
    </subcellularLocation>
</comment>
<keyword evidence="4 7" id="KW-1133">Transmembrane helix</keyword>
<dbReference type="PANTHER" id="PTHR10877">
    <property type="entry name" value="POLYCYSTIN FAMILY MEMBER"/>
    <property type="match status" value="1"/>
</dbReference>
<evidence type="ECO:0000256" key="3">
    <source>
        <dbReference type="ARBA" id="ARBA00022692"/>
    </source>
</evidence>
<dbReference type="GO" id="GO:0016020">
    <property type="term" value="C:membrane"/>
    <property type="evidence" value="ECO:0007669"/>
    <property type="project" value="UniProtKB-SubCell"/>
</dbReference>
<evidence type="ECO:0000256" key="4">
    <source>
        <dbReference type="ARBA" id="ARBA00022989"/>
    </source>
</evidence>
<dbReference type="AlphaFoldDB" id="A0A1S3IFB0"/>